<protein>
    <submittedName>
        <fullName evidence="1">Uncharacterized protein</fullName>
    </submittedName>
</protein>
<gene>
    <name evidence="1" type="ORF">GSTUAT00006272001</name>
</gene>
<keyword evidence="2" id="KW-1185">Reference proteome</keyword>
<feature type="non-terminal residue" evidence="1">
    <location>
        <position position="392"/>
    </location>
</feature>
<dbReference type="InterPro" id="IPR052041">
    <property type="entry name" value="Nucleic_acid_metab_PIN/TRAM"/>
</dbReference>
<dbReference type="Gene3D" id="1.10.8.80">
    <property type="entry name" value="Magnesium chelatase subunit I, C-Terminal domain"/>
    <property type="match status" value="1"/>
</dbReference>
<proteinExistence type="predicted"/>
<dbReference type="PANTHER" id="PTHR11603:SF132">
    <property type="entry name" value="C2H2-TYPE DOMAIN-CONTAINING PROTEIN"/>
    <property type="match status" value="1"/>
</dbReference>
<evidence type="ECO:0000313" key="1">
    <source>
        <dbReference type="EMBL" id="CUS09641.1"/>
    </source>
</evidence>
<evidence type="ECO:0000313" key="2">
    <source>
        <dbReference type="Proteomes" id="UP001412239"/>
    </source>
</evidence>
<dbReference type="AlphaFoldDB" id="A0A292PS87"/>
<reference evidence="1" key="1">
    <citation type="submission" date="2015-10" db="EMBL/GenBank/DDBJ databases">
        <authorList>
            <person name="Regsiter A."/>
            <person name="william w."/>
        </authorList>
    </citation>
    <scope>NUCLEOTIDE SEQUENCE</scope>
    <source>
        <strain evidence="1">Montdore</strain>
    </source>
</reference>
<sequence length="392" mass="43596">MDRENIADLVHQLNDVELAVLLSLVTRKHCILTTEPGCLELLRQQLELLGPAVFGLTVAVVRCTPDTTLDDFIEPLLLDETRPSPTSHGISPVNSHESGESYLGARNRSSLLRTSSQGARDESTSCSRKLANIIIALDLDVASDQIQTQALELIRTKRFCTRNKNFHYAPDRFLLIALLRRPNGESSLSSHLCDYFFISHHHPAHEGFPEEVELEVESEQSDVDSLASVIRKVSTTPPPFGGSRFPQVRKNILVPKDIVDTIKSMADDVTVGIEIRRYMFDLTVFLRMHRAVAGGISARATKDFEELVRQVSTSTYVLLCLAPLHSLDFVTPSLASLGVYKVYSHRIELVEHADGERSILWGSRPSAIAKYLRHVDVQGVLDEVVTGVKVPL</sequence>
<dbReference type="EMBL" id="LN891073">
    <property type="protein sequence ID" value="CUS09641.1"/>
    <property type="molecule type" value="Genomic_DNA"/>
</dbReference>
<name>A0A292PS87_9PEZI</name>
<accession>A0A292PS87</accession>
<dbReference type="Proteomes" id="UP001412239">
    <property type="component" value="Unassembled WGS sequence"/>
</dbReference>
<dbReference type="PANTHER" id="PTHR11603">
    <property type="entry name" value="AAA FAMILY ATPASE"/>
    <property type="match status" value="1"/>
</dbReference>
<organism evidence="1 2">
    <name type="scientific">Tuber aestivum</name>
    <name type="common">summer truffle</name>
    <dbReference type="NCBI Taxonomy" id="59557"/>
    <lineage>
        <taxon>Eukaryota</taxon>
        <taxon>Fungi</taxon>
        <taxon>Dikarya</taxon>
        <taxon>Ascomycota</taxon>
        <taxon>Pezizomycotina</taxon>
        <taxon>Pezizomycetes</taxon>
        <taxon>Pezizales</taxon>
        <taxon>Tuberaceae</taxon>
        <taxon>Tuber</taxon>
    </lineage>
</organism>